<organism evidence="2 3">
    <name type="scientific">Lithohypha guttulata</name>
    <dbReference type="NCBI Taxonomy" id="1690604"/>
    <lineage>
        <taxon>Eukaryota</taxon>
        <taxon>Fungi</taxon>
        <taxon>Dikarya</taxon>
        <taxon>Ascomycota</taxon>
        <taxon>Pezizomycotina</taxon>
        <taxon>Eurotiomycetes</taxon>
        <taxon>Chaetothyriomycetidae</taxon>
        <taxon>Chaetothyriales</taxon>
        <taxon>Trichomeriaceae</taxon>
        <taxon>Lithohypha</taxon>
    </lineage>
</organism>
<evidence type="ECO:0000313" key="3">
    <source>
        <dbReference type="Proteomes" id="UP001345013"/>
    </source>
</evidence>
<reference evidence="2 3" key="1">
    <citation type="submission" date="2023-08" db="EMBL/GenBank/DDBJ databases">
        <title>Black Yeasts Isolated from many extreme environments.</title>
        <authorList>
            <person name="Coleine C."/>
            <person name="Stajich J.E."/>
            <person name="Selbmann L."/>
        </authorList>
    </citation>
    <scope>NUCLEOTIDE SEQUENCE [LARGE SCALE GENOMIC DNA]</scope>
    <source>
        <strain evidence="2 3">CCFEE 5885</strain>
    </source>
</reference>
<feature type="compositionally biased region" description="Polar residues" evidence="1">
    <location>
        <begin position="38"/>
        <end position="60"/>
    </location>
</feature>
<comment type="caution">
    <text evidence="2">The sequence shown here is derived from an EMBL/GenBank/DDBJ whole genome shotgun (WGS) entry which is preliminary data.</text>
</comment>
<evidence type="ECO:0000256" key="1">
    <source>
        <dbReference type="SAM" id="MobiDB-lite"/>
    </source>
</evidence>
<feature type="region of interest" description="Disordered" evidence="1">
    <location>
        <begin position="33"/>
        <end position="120"/>
    </location>
</feature>
<dbReference type="EMBL" id="JAVRRG010000028">
    <property type="protein sequence ID" value="KAK5095424.1"/>
    <property type="molecule type" value="Genomic_DNA"/>
</dbReference>
<feature type="compositionally biased region" description="Basic and acidic residues" evidence="1">
    <location>
        <begin position="73"/>
        <end position="83"/>
    </location>
</feature>
<keyword evidence="3" id="KW-1185">Reference proteome</keyword>
<name>A0ABR0KFZ0_9EURO</name>
<protein>
    <submittedName>
        <fullName evidence="2">Uncharacterized protein</fullName>
    </submittedName>
</protein>
<proteinExistence type="predicted"/>
<evidence type="ECO:0000313" key="2">
    <source>
        <dbReference type="EMBL" id="KAK5095424.1"/>
    </source>
</evidence>
<feature type="compositionally biased region" description="Basic and acidic residues" evidence="1">
    <location>
        <begin position="103"/>
        <end position="120"/>
    </location>
</feature>
<gene>
    <name evidence="2" type="ORF">LTR24_003136</name>
</gene>
<sequence>MFPARIVRSSFARTTRLQPSSIRPFSNAFVVRADDPMSGTNKSHAKDPQNSSYVPETAQENLPKGVEDAVPNKVHDTGKEGSRSHATGESMVPESVQEVAPEAVERALPESIHPTEGKKN</sequence>
<accession>A0ABR0KFZ0</accession>
<dbReference type="Proteomes" id="UP001345013">
    <property type="component" value="Unassembled WGS sequence"/>
</dbReference>